<dbReference type="AlphaFoldDB" id="A0A812IVT9"/>
<dbReference type="Proteomes" id="UP000601435">
    <property type="component" value="Unassembled WGS sequence"/>
</dbReference>
<evidence type="ECO:0000313" key="2">
    <source>
        <dbReference type="Proteomes" id="UP000601435"/>
    </source>
</evidence>
<feature type="non-terminal residue" evidence="1">
    <location>
        <position position="1"/>
    </location>
</feature>
<organism evidence="1 2">
    <name type="scientific">Symbiodinium necroappetens</name>
    <dbReference type="NCBI Taxonomy" id="1628268"/>
    <lineage>
        <taxon>Eukaryota</taxon>
        <taxon>Sar</taxon>
        <taxon>Alveolata</taxon>
        <taxon>Dinophyceae</taxon>
        <taxon>Suessiales</taxon>
        <taxon>Symbiodiniaceae</taxon>
        <taxon>Symbiodinium</taxon>
    </lineage>
</organism>
<gene>
    <name evidence="1" type="ORF">SNEC2469_LOCUS635</name>
</gene>
<comment type="caution">
    <text evidence="1">The sequence shown here is derived from an EMBL/GenBank/DDBJ whole genome shotgun (WGS) entry which is preliminary data.</text>
</comment>
<name>A0A812IVT9_9DINO</name>
<proteinExistence type="predicted"/>
<dbReference type="EMBL" id="CAJNJA010004059">
    <property type="protein sequence ID" value="CAE7177636.1"/>
    <property type="molecule type" value="Genomic_DNA"/>
</dbReference>
<reference evidence="1" key="1">
    <citation type="submission" date="2021-02" db="EMBL/GenBank/DDBJ databases">
        <authorList>
            <person name="Dougan E. K."/>
            <person name="Rhodes N."/>
            <person name="Thang M."/>
            <person name="Chan C."/>
        </authorList>
    </citation>
    <scope>NUCLEOTIDE SEQUENCE</scope>
</reference>
<sequence length="485" mass="54362">MLEAACKHTVKVAQAAVKDNPAGQSSALLQFAQVRSKDAETGAHRIFRASGLTITINIERLVLGDSPGLKSLTFIKLSKWITYLLDHHLLYKLTGVPDENNMEDTLLEFWSRYRALYPQHELWENENIDLARAIPVFTHTDEGRTFKKRPLLIFSTHGCLGVGTQPQRRAQQDDPMGDGQDIPVKDDEMGMNFIGNTWGTHFIHASMLKSESDAEPEAVPGLMKEFAADMHTLYTTGVTDSCGQRRVWVVHCGTKGDLLALSKLGKFTRDYTRMPRAAESKQLVIGICHLCKAGCEHEDPQHNIPFEDVSSRAKWHETMHQEYPWVRLPPILHGVPRPAPGEEASFFCVDLWHCWHYGLAKVFIPSVLLVFQESLIPGSSIDNRLKWISDDYKRYCVTHNAAAHAIEINKDTLGYSGSNFPAGHWSKGAISTTLMYYLAFLCTCLGVDSNAINPLHRTIAKAITSINDGLSELYAKGFWLRSQDG</sequence>
<accession>A0A812IVT9</accession>
<protein>
    <submittedName>
        <fullName evidence="1">Uncharacterized protein</fullName>
    </submittedName>
</protein>
<dbReference type="OrthoDB" id="10336719at2759"/>
<evidence type="ECO:0000313" key="1">
    <source>
        <dbReference type="EMBL" id="CAE7177636.1"/>
    </source>
</evidence>
<keyword evidence="2" id="KW-1185">Reference proteome</keyword>